<protein>
    <submittedName>
        <fullName evidence="1">Uncharacterized protein</fullName>
    </submittedName>
</protein>
<dbReference type="AlphaFoldDB" id="A0A4Y2DDC9"/>
<keyword evidence="2" id="KW-1185">Reference proteome</keyword>
<accession>A0A4Y2DDC9</accession>
<sequence length="88" mass="10137">MQISAESIEEEVDLSHVKNLQIKKEIKKMIENYKPEKTASTDVTMRIILKDDLSVCQSPLRLAFPEIKEVNKQKALYVQAHQNVQAQL</sequence>
<evidence type="ECO:0000313" key="1">
    <source>
        <dbReference type="EMBL" id="GBM14239.1"/>
    </source>
</evidence>
<name>A0A4Y2DDC9_ARAVE</name>
<evidence type="ECO:0000313" key="2">
    <source>
        <dbReference type="Proteomes" id="UP000499080"/>
    </source>
</evidence>
<proteinExistence type="predicted"/>
<comment type="caution">
    <text evidence="1">The sequence shown here is derived from an EMBL/GenBank/DDBJ whole genome shotgun (WGS) entry which is preliminary data.</text>
</comment>
<dbReference type="OrthoDB" id="3863715at2759"/>
<gene>
    <name evidence="1" type="ORF">AVEN_167321_1</name>
</gene>
<organism evidence="1 2">
    <name type="scientific">Araneus ventricosus</name>
    <name type="common">Orbweaver spider</name>
    <name type="synonym">Epeira ventricosa</name>
    <dbReference type="NCBI Taxonomy" id="182803"/>
    <lineage>
        <taxon>Eukaryota</taxon>
        <taxon>Metazoa</taxon>
        <taxon>Ecdysozoa</taxon>
        <taxon>Arthropoda</taxon>
        <taxon>Chelicerata</taxon>
        <taxon>Arachnida</taxon>
        <taxon>Araneae</taxon>
        <taxon>Araneomorphae</taxon>
        <taxon>Entelegynae</taxon>
        <taxon>Araneoidea</taxon>
        <taxon>Araneidae</taxon>
        <taxon>Araneus</taxon>
    </lineage>
</organism>
<reference evidence="1 2" key="1">
    <citation type="journal article" date="2019" name="Sci. Rep.">
        <title>Orb-weaving spider Araneus ventricosus genome elucidates the spidroin gene catalogue.</title>
        <authorList>
            <person name="Kono N."/>
            <person name="Nakamura H."/>
            <person name="Ohtoshi R."/>
            <person name="Moran D.A.P."/>
            <person name="Shinohara A."/>
            <person name="Yoshida Y."/>
            <person name="Fujiwara M."/>
            <person name="Mori M."/>
            <person name="Tomita M."/>
            <person name="Arakawa K."/>
        </authorList>
    </citation>
    <scope>NUCLEOTIDE SEQUENCE [LARGE SCALE GENOMIC DNA]</scope>
</reference>
<dbReference type="EMBL" id="BGPR01000340">
    <property type="protein sequence ID" value="GBM14239.1"/>
    <property type="molecule type" value="Genomic_DNA"/>
</dbReference>
<dbReference type="Proteomes" id="UP000499080">
    <property type="component" value="Unassembled WGS sequence"/>
</dbReference>